<evidence type="ECO:0000256" key="1">
    <source>
        <dbReference type="SAM" id="Phobius"/>
    </source>
</evidence>
<accession>Q0CYK3</accession>
<keyword evidence="1" id="KW-1133">Transmembrane helix</keyword>
<dbReference type="RefSeq" id="XP_001208596.1">
    <property type="nucleotide sequence ID" value="XM_001208596.1"/>
</dbReference>
<dbReference type="STRING" id="341663.Q0CYK3"/>
<dbReference type="OrthoDB" id="3477330at2759"/>
<evidence type="ECO:0008006" key="4">
    <source>
        <dbReference type="Google" id="ProtNLM"/>
    </source>
</evidence>
<gene>
    <name evidence="2" type="ORF">ATEG_01231</name>
</gene>
<dbReference type="EMBL" id="CH476595">
    <property type="protein sequence ID" value="EAU37988.1"/>
    <property type="molecule type" value="Genomic_DNA"/>
</dbReference>
<dbReference type="AlphaFoldDB" id="Q0CYK3"/>
<proteinExistence type="predicted"/>
<reference evidence="3" key="1">
    <citation type="submission" date="2005-09" db="EMBL/GenBank/DDBJ databases">
        <title>Annotation of the Aspergillus terreus NIH2624 genome.</title>
        <authorList>
            <person name="Birren B.W."/>
            <person name="Lander E.S."/>
            <person name="Galagan J.E."/>
            <person name="Nusbaum C."/>
            <person name="Devon K."/>
            <person name="Henn M."/>
            <person name="Ma L.-J."/>
            <person name="Jaffe D.B."/>
            <person name="Butler J."/>
            <person name="Alvarez P."/>
            <person name="Gnerre S."/>
            <person name="Grabherr M."/>
            <person name="Kleber M."/>
            <person name="Mauceli E.W."/>
            <person name="Brockman W."/>
            <person name="Rounsley S."/>
            <person name="Young S.K."/>
            <person name="LaButti K."/>
            <person name="Pushparaj V."/>
            <person name="DeCaprio D."/>
            <person name="Crawford M."/>
            <person name="Koehrsen M."/>
            <person name="Engels R."/>
            <person name="Montgomery P."/>
            <person name="Pearson M."/>
            <person name="Howarth C."/>
            <person name="Larson L."/>
            <person name="Luoma S."/>
            <person name="White J."/>
            <person name="Alvarado L."/>
            <person name="Kodira C.D."/>
            <person name="Zeng Q."/>
            <person name="Oleary S."/>
            <person name="Yandava C."/>
            <person name="Denning D.W."/>
            <person name="Nierman W.C."/>
            <person name="Milne T."/>
            <person name="Madden K."/>
        </authorList>
    </citation>
    <scope>NUCLEOTIDE SEQUENCE [LARGE SCALE GENOMIC DNA]</scope>
    <source>
        <strain evidence="3">NIH 2624 / FGSC A1156</strain>
    </source>
</reference>
<evidence type="ECO:0000313" key="3">
    <source>
        <dbReference type="Proteomes" id="UP000007963"/>
    </source>
</evidence>
<dbReference type="Proteomes" id="UP000007963">
    <property type="component" value="Unassembled WGS sequence"/>
</dbReference>
<dbReference type="VEuPathDB" id="FungiDB:ATEG_01231"/>
<feature type="transmembrane region" description="Helical" evidence="1">
    <location>
        <begin position="196"/>
        <end position="213"/>
    </location>
</feature>
<keyword evidence="1" id="KW-0812">Transmembrane</keyword>
<keyword evidence="1" id="KW-0472">Membrane</keyword>
<evidence type="ECO:0000313" key="2">
    <source>
        <dbReference type="EMBL" id="EAU37988.1"/>
    </source>
</evidence>
<sequence>MSESTVEFFDSISLDFALADVIDDSALFSDNISPCTDSHLMPDANAIAMNNDEEDSYFQQMQDFALQINPSPLLSNTSPLSEDSWPLLANYRDRVIPLLAPLNTNEKSPWHHIVLPCAMNTMAEMAMGGSTSHARIALLYVLLATSATHVQLSSSSIPKGSGHAVAYYKQRARHELKKCLQKEASASHKIAKYKDVLMALISMAILNVRFWYLKKMQTLYLPAYWSQNNLSNVKA</sequence>
<organism evidence="2 3">
    <name type="scientific">Aspergillus terreus (strain NIH 2624 / FGSC A1156)</name>
    <dbReference type="NCBI Taxonomy" id="341663"/>
    <lineage>
        <taxon>Eukaryota</taxon>
        <taxon>Fungi</taxon>
        <taxon>Dikarya</taxon>
        <taxon>Ascomycota</taxon>
        <taxon>Pezizomycotina</taxon>
        <taxon>Eurotiomycetes</taxon>
        <taxon>Eurotiomycetidae</taxon>
        <taxon>Eurotiales</taxon>
        <taxon>Aspergillaceae</taxon>
        <taxon>Aspergillus</taxon>
        <taxon>Aspergillus subgen. Circumdati</taxon>
    </lineage>
</organism>
<protein>
    <recommendedName>
        <fullName evidence="4">Transcription factor domain-containing protein</fullName>
    </recommendedName>
</protein>
<dbReference type="HOGENOM" id="CLU_1180003_0_0_1"/>
<name>Q0CYK3_ASPTN</name>
<dbReference type="InterPro" id="IPR021858">
    <property type="entry name" value="Fun_TF"/>
</dbReference>
<dbReference type="Pfam" id="PF11951">
    <property type="entry name" value="Fungal_trans_2"/>
    <property type="match status" value="1"/>
</dbReference>
<dbReference type="GeneID" id="4316051"/>